<evidence type="ECO:0000259" key="11">
    <source>
        <dbReference type="Pfam" id="PF22640"/>
    </source>
</evidence>
<feature type="domain" description="MannoseP isomerase/GMP-like beta-helix" evidence="11">
    <location>
        <begin position="305"/>
        <end position="359"/>
    </location>
</feature>
<dbReference type="EC" id="2.7.7.13" evidence="2"/>
<organism evidence="12 13">
    <name type="scientific">Microvirga alba</name>
    <dbReference type="NCBI Taxonomy" id="2791025"/>
    <lineage>
        <taxon>Bacteria</taxon>
        <taxon>Pseudomonadati</taxon>
        <taxon>Pseudomonadota</taxon>
        <taxon>Alphaproteobacteria</taxon>
        <taxon>Hyphomicrobiales</taxon>
        <taxon>Methylobacteriaceae</taxon>
        <taxon>Microvirga</taxon>
    </lineage>
</organism>
<dbReference type="InterPro" id="IPR051161">
    <property type="entry name" value="Mannose-6P_isomerase_type2"/>
</dbReference>
<dbReference type="Gene3D" id="3.90.550.10">
    <property type="entry name" value="Spore Coat Polysaccharide Biosynthesis Protein SpsA, Chain A"/>
    <property type="match status" value="1"/>
</dbReference>
<evidence type="ECO:0000256" key="1">
    <source>
        <dbReference type="ARBA" id="ARBA00006115"/>
    </source>
</evidence>
<evidence type="ECO:0000256" key="3">
    <source>
        <dbReference type="ARBA" id="ARBA00022679"/>
    </source>
</evidence>
<evidence type="ECO:0000256" key="7">
    <source>
        <dbReference type="ARBA" id="ARBA00047343"/>
    </source>
</evidence>
<sequence length="482" mass="52816">MTASDPRRFKKKITPVLLSGGTGTRLWPLSREAYPKQFLPLFGQDTLLQQTARRVSDAALFNELLVIANVEHRFIIAEQLRAIGQDAARIVLEPAGRNTAAAAAAAAIIATRSDPDSLLLLMPADHCIDDIAAFHDTLAAGLRAAQDGSTVLFGITPTGPATGYGYIRMAGEAVDEPGARRVLAFKEKPDLETAESYIASGEYVWNSGIFLVSAQRLLDELDALEPELLRACTAAVEGALSDLDFLRLDAEAFAQARDVSLDYAVMEKTRNAVVVPARFSWSDIGTWSTLWEIGSKTAEGTVAEGNATAYDTQDCYFRSEGPLIAALGVRDLIVVATQDAVLVTTKGRDHDVRSLVESLKKTGNSAAIRSHREHRPWGYYQTIHYGDRFKVKRITVNSGAKLSLQKHEHRAEHWIVVSGTALVTRDNEQFVLRADQSTYLPRGCIHRLENPGSIPLNIIEVQSGSYLGEDDILRLEDAYARI</sequence>
<dbReference type="Pfam" id="PF01050">
    <property type="entry name" value="MannoseP_isomer"/>
    <property type="match status" value="1"/>
</dbReference>
<dbReference type="InterPro" id="IPR011051">
    <property type="entry name" value="RmlC_Cupin_sf"/>
</dbReference>
<comment type="similarity">
    <text evidence="1 8">Belongs to the mannose-6-phosphate isomerase type 2 family.</text>
</comment>
<reference evidence="12" key="1">
    <citation type="submission" date="2020-11" db="EMBL/GenBank/DDBJ databases">
        <authorList>
            <person name="Kim M.K."/>
        </authorList>
    </citation>
    <scope>NUCLEOTIDE SEQUENCE</scope>
    <source>
        <strain evidence="12">BT350</strain>
    </source>
</reference>
<dbReference type="RefSeq" id="WP_196272398.1">
    <property type="nucleotide sequence ID" value="NZ_JADQDO010000006.1"/>
</dbReference>
<evidence type="ECO:0000313" key="13">
    <source>
        <dbReference type="Proteomes" id="UP000599312"/>
    </source>
</evidence>
<evidence type="ECO:0000256" key="6">
    <source>
        <dbReference type="ARBA" id="ARBA00023134"/>
    </source>
</evidence>
<evidence type="ECO:0000256" key="8">
    <source>
        <dbReference type="RuleBase" id="RU004190"/>
    </source>
</evidence>
<dbReference type="Pfam" id="PF00483">
    <property type="entry name" value="NTP_transferase"/>
    <property type="match status" value="1"/>
</dbReference>
<comment type="catalytic activity">
    <reaction evidence="7">
        <text>alpha-D-mannose 1-phosphate + GTP + H(+) = GDP-alpha-D-mannose + diphosphate</text>
        <dbReference type="Rhea" id="RHEA:15229"/>
        <dbReference type="ChEBI" id="CHEBI:15378"/>
        <dbReference type="ChEBI" id="CHEBI:33019"/>
        <dbReference type="ChEBI" id="CHEBI:37565"/>
        <dbReference type="ChEBI" id="CHEBI:57527"/>
        <dbReference type="ChEBI" id="CHEBI:58409"/>
        <dbReference type="EC" id="2.7.7.13"/>
    </reaction>
</comment>
<dbReference type="Pfam" id="PF22640">
    <property type="entry name" value="ManC_GMP_beta-helix"/>
    <property type="match status" value="1"/>
</dbReference>
<evidence type="ECO:0000256" key="4">
    <source>
        <dbReference type="ARBA" id="ARBA00022695"/>
    </source>
</evidence>
<keyword evidence="4 12" id="KW-0548">Nucleotidyltransferase</keyword>
<dbReference type="GO" id="GO:0016853">
    <property type="term" value="F:isomerase activity"/>
    <property type="evidence" value="ECO:0007669"/>
    <property type="project" value="UniProtKB-KW"/>
</dbReference>
<dbReference type="InterPro" id="IPR005835">
    <property type="entry name" value="NTP_transferase_dom"/>
</dbReference>
<keyword evidence="5" id="KW-0547">Nucleotide-binding</keyword>
<dbReference type="CDD" id="cd02213">
    <property type="entry name" value="cupin_PMI_typeII_C"/>
    <property type="match status" value="1"/>
</dbReference>
<dbReference type="Proteomes" id="UP000599312">
    <property type="component" value="Unassembled WGS sequence"/>
</dbReference>
<dbReference type="GO" id="GO:0009298">
    <property type="term" value="P:GDP-mannose biosynthetic process"/>
    <property type="evidence" value="ECO:0007669"/>
    <property type="project" value="TreeGrafter"/>
</dbReference>
<feature type="domain" description="Nucleotidyl transferase" evidence="9">
    <location>
        <begin position="15"/>
        <end position="298"/>
    </location>
</feature>
<dbReference type="CDD" id="cd02509">
    <property type="entry name" value="GDP-M1P_Guanylyltransferase"/>
    <property type="match status" value="1"/>
</dbReference>
<gene>
    <name evidence="12" type="ORF">I2H38_13595</name>
</gene>
<dbReference type="InterPro" id="IPR029044">
    <property type="entry name" value="Nucleotide-diphossugar_trans"/>
</dbReference>
<dbReference type="GO" id="GO:0000271">
    <property type="term" value="P:polysaccharide biosynthetic process"/>
    <property type="evidence" value="ECO:0007669"/>
    <property type="project" value="InterPro"/>
</dbReference>
<dbReference type="InterPro" id="IPR006375">
    <property type="entry name" value="Man1P_GuaTrfase/Man6P_Isoase"/>
</dbReference>
<dbReference type="Gene3D" id="2.60.120.10">
    <property type="entry name" value="Jelly Rolls"/>
    <property type="match status" value="1"/>
</dbReference>
<keyword evidence="12" id="KW-0413">Isomerase</keyword>
<dbReference type="PANTHER" id="PTHR46390:SF1">
    <property type="entry name" value="MANNOSE-1-PHOSPHATE GUANYLYLTRANSFERASE"/>
    <property type="match status" value="1"/>
</dbReference>
<dbReference type="EMBL" id="JADQDO010000006">
    <property type="protein sequence ID" value="MBF9234409.1"/>
    <property type="molecule type" value="Genomic_DNA"/>
</dbReference>
<dbReference type="SUPFAM" id="SSF51182">
    <property type="entry name" value="RmlC-like cupins"/>
    <property type="match status" value="1"/>
</dbReference>
<dbReference type="GO" id="GO:0004475">
    <property type="term" value="F:mannose-1-phosphate guanylyltransferase (GTP) activity"/>
    <property type="evidence" value="ECO:0007669"/>
    <property type="project" value="UniProtKB-EC"/>
</dbReference>
<protein>
    <recommendedName>
        <fullName evidence="2">mannose-1-phosphate guanylyltransferase</fullName>
        <ecNumber evidence="2">2.7.7.13</ecNumber>
    </recommendedName>
</protein>
<feature type="domain" description="Mannose-6-phosphate isomerase type II C-terminal" evidence="10">
    <location>
        <begin position="368"/>
        <end position="477"/>
    </location>
</feature>
<dbReference type="GO" id="GO:0005525">
    <property type="term" value="F:GTP binding"/>
    <property type="evidence" value="ECO:0007669"/>
    <property type="project" value="UniProtKB-KW"/>
</dbReference>
<dbReference type="SUPFAM" id="SSF53448">
    <property type="entry name" value="Nucleotide-diphospho-sugar transferases"/>
    <property type="match status" value="1"/>
</dbReference>
<dbReference type="NCBIfam" id="TIGR01479">
    <property type="entry name" value="GMP_PMI"/>
    <property type="match status" value="1"/>
</dbReference>
<keyword evidence="6" id="KW-0342">GTP-binding</keyword>
<evidence type="ECO:0000256" key="2">
    <source>
        <dbReference type="ARBA" id="ARBA00012387"/>
    </source>
</evidence>
<evidence type="ECO:0000259" key="9">
    <source>
        <dbReference type="Pfam" id="PF00483"/>
    </source>
</evidence>
<evidence type="ECO:0000259" key="10">
    <source>
        <dbReference type="Pfam" id="PF01050"/>
    </source>
</evidence>
<dbReference type="PANTHER" id="PTHR46390">
    <property type="entry name" value="MANNOSE-1-PHOSPHATE GUANYLYLTRANSFERASE"/>
    <property type="match status" value="1"/>
</dbReference>
<dbReference type="InterPro" id="IPR001538">
    <property type="entry name" value="Man6P_isomerase-2_C"/>
</dbReference>
<accession>A0A931FNW0</accession>
<keyword evidence="3 12" id="KW-0808">Transferase</keyword>
<evidence type="ECO:0000313" key="12">
    <source>
        <dbReference type="EMBL" id="MBF9234409.1"/>
    </source>
</evidence>
<name>A0A931FNW0_9HYPH</name>
<dbReference type="AlphaFoldDB" id="A0A931FNW0"/>
<dbReference type="FunFam" id="2.60.120.10:FF:000032">
    <property type="entry name" value="Mannose-1-phosphate guanylyltransferase/mannose-6-phosphate isomerase"/>
    <property type="match status" value="1"/>
</dbReference>
<dbReference type="FunFam" id="3.90.550.10:FF:000046">
    <property type="entry name" value="Mannose-1-phosphate guanylyltransferase (GDP)"/>
    <property type="match status" value="1"/>
</dbReference>
<dbReference type="InterPro" id="IPR054566">
    <property type="entry name" value="ManC/GMP-like_b-helix"/>
</dbReference>
<comment type="caution">
    <text evidence="12">The sequence shown here is derived from an EMBL/GenBank/DDBJ whole genome shotgun (WGS) entry which is preliminary data.</text>
</comment>
<keyword evidence="13" id="KW-1185">Reference proteome</keyword>
<proteinExistence type="inferred from homology"/>
<dbReference type="InterPro" id="IPR014710">
    <property type="entry name" value="RmlC-like_jellyroll"/>
</dbReference>
<evidence type="ECO:0000256" key="5">
    <source>
        <dbReference type="ARBA" id="ARBA00022741"/>
    </source>
</evidence>
<dbReference type="InterPro" id="IPR049577">
    <property type="entry name" value="GMPP_N"/>
</dbReference>